<sequence>MDRRRLVRELADTFGGTPEARRTVARAAIDLADSEQPSRDRGHALTASEVIANLEDAPDGMSLVDRWNWWIGALDVAYGGYSYFAVRVVTDDDGASHR</sequence>
<gene>
    <name evidence="1" type="ORF">ACFQDD_03185</name>
</gene>
<organism evidence="1 2">
    <name type="scientific">Halorubrum pallidum</name>
    <dbReference type="NCBI Taxonomy" id="1526114"/>
    <lineage>
        <taxon>Archaea</taxon>
        <taxon>Methanobacteriati</taxon>
        <taxon>Methanobacteriota</taxon>
        <taxon>Stenosarchaea group</taxon>
        <taxon>Halobacteria</taxon>
        <taxon>Halobacteriales</taxon>
        <taxon>Haloferacaceae</taxon>
        <taxon>Halorubrum</taxon>
    </lineage>
</organism>
<comment type="caution">
    <text evidence="1">The sequence shown here is derived from an EMBL/GenBank/DDBJ whole genome shotgun (WGS) entry which is preliminary data.</text>
</comment>
<keyword evidence="2" id="KW-1185">Reference proteome</keyword>
<dbReference type="Proteomes" id="UP001596274">
    <property type="component" value="Unassembled WGS sequence"/>
</dbReference>
<dbReference type="InterPro" id="IPR058716">
    <property type="entry name" value="WNWW_dom-containing"/>
</dbReference>
<protein>
    <submittedName>
        <fullName evidence="1">Uncharacterized protein</fullName>
    </submittedName>
</protein>
<reference evidence="1 2" key="1">
    <citation type="journal article" date="2019" name="Int. J. Syst. Evol. Microbiol.">
        <title>The Global Catalogue of Microorganisms (GCM) 10K type strain sequencing project: providing services to taxonomists for standard genome sequencing and annotation.</title>
        <authorList>
            <consortium name="The Broad Institute Genomics Platform"/>
            <consortium name="The Broad Institute Genome Sequencing Center for Infectious Disease"/>
            <person name="Wu L."/>
            <person name="Ma J."/>
        </authorList>
    </citation>
    <scope>NUCLEOTIDE SEQUENCE [LARGE SCALE GENOMIC DNA]</scope>
    <source>
        <strain evidence="1 2">PJ61</strain>
    </source>
</reference>
<evidence type="ECO:0000313" key="2">
    <source>
        <dbReference type="Proteomes" id="UP001596274"/>
    </source>
</evidence>
<name>A0ABD5SZ65_9EURY</name>
<accession>A0ABD5SZ65</accession>
<dbReference type="EMBL" id="JBHSWT010000076">
    <property type="protein sequence ID" value="MFC6770536.1"/>
    <property type="molecule type" value="Genomic_DNA"/>
</dbReference>
<proteinExistence type="predicted"/>
<evidence type="ECO:0000313" key="1">
    <source>
        <dbReference type="EMBL" id="MFC6770536.1"/>
    </source>
</evidence>
<dbReference type="Pfam" id="PF26484">
    <property type="entry name" value="WNWW"/>
    <property type="match status" value="1"/>
</dbReference>
<dbReference type="AlphaFoldDB" id="A0ABD5SZ65"/>